<feature type="transmembrane region" description="Helical" evidence="1">
    <location>
        <begin position="33"/>
        <end position="54"/>
    </location>
</feature>
<reference evidence="2" key="2">
    <citation type="submission" date="2022-01" db="EMBL/GenBank/DDBJ databases">
        <authorList>
            <person name="Zhou L.Y."/>
        </authorList>
    </citation>
    <scope>NUCLEOTIDE SEQUENCE</scope>
    <source>
        <strain evidence="2">TLK-CK17</strain>
    </source>
</reference>
<dbReference type="Proteomes" id="UP001430796">
    <property type="component" value="Unassembled WGS sequence"/>
</dbReference>
<accession>A0ABS9HX99</accession>
<proteinExistence type="predicted"/>
<keyword evidence="1" id="KW-0812">Transmembrane</keyword>
<sequence>MIELSPTRVMLNGERELLAGMLKHSSRTRRWKLVFENFFVAWAAFTLGLVVAWLLVAWVLRLFADMRVGLGSPLAIWIVGLGVPACGALAIVSTLRWARAWPDKRASLEADLANGMVSEEKYRISEVKRFQEPEHGGLVYCLRTAGDHVLVLYDDESLRDRAAEEDPKESSFRPCEELIIVRAPTTGFMIAMHFHGTPLSLPPPLELTAPVDRWPENEAFCSVPWDDLERCLSGADGEAPCRV</sequence>
<gene>
    <name evidence="2" type="ORF">L3V18_14310</name>
</gene>
<feature type="transmembrane region" description="Helical" evidence="1">
    <location>
        <begin position="74"/>
        <end position="95"/>
    </location>
</feature>
<evidence type="ECO:0000256" key="1">
    <source>
        <dbReference type="SAM" id="Phobius"/>
    </source>
</evidence>
<dbReference type="EMBL" id="JAKJPO010000009">
    <property type="protein sequence ID" value="MCF7222948.1"/>
    <property type="molecule type" value="Genomic_DNA"/>
</dbReference>
<keyword evidence="1" id="KW-1133">Transmembrane helix</keyword>
<dbReference type="RefSeq" id="WP_237055951.1">
    <property type="nucleotide sequence ID" value="NZ_JAKJPO010000009.1"/>
</dbReference>
<organism evidence="2 3">
    <name type="scientific">Marilutibacter chinensis</name>
    <dbReference type="NCBI Taxonomy" id="2912247"/>
    <lineage>
        <taxon>Bacteria</taxon>
        <taxon>Pseudomonadati</taxon>
        <taxon>Pseudomonadota</taxon>
        <taxon>Gammaproteobacteria</taxon>
        <taxon>Lysobacterales</taxon>
        <taxon>Lysobacteraceae</taxon>
        <taxon>Marilutibacter</taxon>
    </lineage>
</organism>
<comment type="caution">
    <text evidence="2">The sequence shown here is derived from an EMBL/GenBank/DDBJ whole genome shotgun (WGS) entry which is preliminary data.</text>
</comment>
<evidence type="ECO:0000313" key="3">
    <source>
        <dbReference type="Proteomes" id="UP001430796"/>
    </source>
</evidence>
<evidence type="ECO:0000313" key="2">
    <source>
        <dbReference type="EMBL" id="MCF7222948.1"/>
    </source>
</evidence>
<name>A0ABS9HX99_9GAMM</name>
<keyword evidence="1" id="KW-0472">Membrane</keyword>
<protein>
    <submittedName>
        <fullName evidence="2">Uncharacterized protein</fullName>
    </submittedName>
</protein>
<keyword evidence="3" id="KW-1185">Reference proteome</keyword>
<reference evidence="2" key="1">
    <citation type="submission" date="2022-01" db="EMBL/GenBank/DDBJ databases">
        <title>Lysobacter chinensis sp. nov., a bacterium isolated from cow dung compost.</title>
        <authorList>
            <person name="Liu Y."/>
        </authorList>
    </citation>
    <scope>NUCLEOTIDE SEQUENCE</scope>
    <source>
        <strain evidence="2">TLK-CK17</strain>
    </source>
</reference>